<accession>I0KDJ9</accession>
<keyword evidence="2" id="KW-1185">Reference proteome</keyword>
<evidence type="ECO:0000313" key="1">
    <source>
        <dbReference type="EMBL" id="CCH02202.1"/>
    </source>
</evidence>
<evidence type="ECO:0000313" key="2">
    <source>
        <dbReference type="Proteomes" id="UP000011058"/>
    </source>
</evidence>
<gene>
    <name evidence="1" type="ORF">FAES_4202</name>
</gene>
<dbReference type="HOGENOM" id="CLU_075318_0_0_10"/>
<dbReference type="Proteomes" id="UP000011058">
    <property type="component" value="Chromosome"/>
</dbReference>
<dbReference type="AlphaFoldDB" id="I0KDJ9"/>
<dbReference type="PATRIC" id="fig|1166018.3.peg.1157"/>
<protein>
    <submittedName>
        <fullName evidence="1">Putative secreted protein</fullName>
    </submittedName>
</protein>
<dbReference type="STRING" id="1166018.FAES_4202"/>
<dbReference type="EMBL" id="HE796683">
    <property type="protein sequence ID" value="CCH02202.1"/>
    <property type="molecule type" value="Genomic_DNA"/>
</dbReference>
<name>I0KDJ9_9BACT</name>
<dbReference type="eggNOG" id="ENOG502Z7QP">
    <property type="taxonomic scope" value="Bacteria"/>
</dbReference>
<dbReference type="OrthoDB" id="873547at2"/>
<sequence>MTDDAMIKNSVFRWATWALLTLLVSGHMLAQKVAATYENDPAERIRVASEAIVNKFRAAGMNPVDHKLTPAQKEKVSRAFALLPPLHRQLLKQHLHSISFMDNMPNTALTSPVDTSGLSRQFTITFRAGLLDETIADWASAKENTCFKQADEPRYNVRVEGGNMDAIVYVLMHEATHIVDAVKEITPHVDEPTSVVKPTRFTKGIWRLMNVPAGTYLDSLLEQTRFRSGKTVPISAAPAVYRTLSKTPFPSLYAMAAWFEDIAELATIYHLTTRLNQPFYVTVTKDDVEVARFEPMKNPLVKQRLAQLATFYAQ</sequence>
<organism evidence="1 2">
    <name type="scientific">Fibrella aestuarina BUZ 2</name>
    <dbReference type="NCBI Taxonomy" id="1166018"/>
    <lineage>
        <taxon>Bacteria</taxon>
        <taxon>Pseudomonadati</taxon>
        <taxon>Bacteroidota</taxon>
        <taxon>Cytophagia</taxon>
        <taxon>Cytophagales</taxon>
        <taxon>Spirosomataceae</taxon>
        <taxon>Fibrella</taxon>
    </lineage>
</organism>
<reference evidence="1 2" key="1">
    <citation type="journal article" date="2012" name="J. Bacteriol.">
        <title>Genome Sequence of Fibrella aestuarina BUZ 2T, a Filamentous Marine Bacterium.</title>
        <authorList>
            <person name="Filippini M."/>
            <person name="Qi W."/>
            <person name="Blom J."/>
            <person name="Goesmann A."/>
            <person name="Smits T.H."/>
            <person name="Bagheri H.C."/>
        </authorList>
    </citation>
    <scope>NUCLEOTIDE SEQUENCE [LARGE SCALE GENOMIC DNA]</scope>
    <source>
        <strain evidence="2">BUZ 2T</strain>
    </source>
</reference>
<proteinExistence type="predicted"/>
<dbReference type="KEGG" id="fae:FAES_4202"/>